<sequence>MKFDVKHDCSFGNNGVCRICPRFTPGIASPELAQQRLTAPPLLPGLLIARLPWARPVTPREPGQIPPRRPPPGTTPPERACAERTFSPRHVTPPTYLFIYRLTLSLSPRLPPSLFTRAASSCPARRLLRLVTWPRATPAFRNSELRLETKTNRGGGGRVAAAALRVCARARVPACGVGEGCRRVTVGAEEAKPRRRRRRRRAKAFVPCQRD</sequence>
<feature type="compositionally biased region" description="Pro residues" evidence="1">
    <location>
        <begin position="64"/>
        <end position="75"/>
    </location>
</feature>
<feature type="region of interest" description="Disordered" evidence="1">
    <location>
        <begin position="192"/>
        <end position="211"/>
    </location>
</feature>
<dbReference type="EMBL" id="OX395127">
    <property type="protein sequence ID" value="CAI5767660.1"/>
    <property type="molecule type" value="Genomic_DNA"/>
</dbReference>
<feature type="region of interest" description="Disordered" evidence="1">
    <location>
        <begin position="58"/>
        <end position="86"/>
    </location>
</feature>
<dbReference type="AlphaFoldDB" id="A0AA35JX62"/>
<name>A0AA35JX62_9SAUR</name>
<keyword evidence="3" id="KW-1185">Reference proteome</keyword>
<dbReference type="Proteomes" id="UP001178461">
    <property type="component" value="Chromosome 2"/>
</dbReference>
<proteinExistence type="predicted"/>
<evidence type="ECO:0000256" key="1">
    <source>
        <dbReference type="SAM" id="MobiDB-lite"/>
    </source>
</evidence>
<evidence type="ECO:0000313" key="2">
    <source>
        <dbReference type="EMBL" id="CAI5767660.1"/>
    </source>
</evidence>
<gene>
    <name evidence="2" type="ORF">PODLI_1B042585</name>
</gene>
<evidence type="ECO:0000313" key="3">
    <source>
        <dbReference type="Proteomes" id="UP001178461"/>
    </source>
</evidence>
<protein>
    <submittedName>
        <fullName evidence="2">Uncharacterized protein</fullName>
    </submittedName>
</protein>
<accession>A0AA35JX62</accession>
<organism evidence="2 3">
    <name type="scientific">Podarcis lilfordi</name>
    <name type="common">Lilford's wall lizard</name>
    <dbReference type="NCBI Taxonomy" id="74358"/>
    <lineage>
        <taxon>Eukaryota</taxon>
        <taxon>Metazoa</taxon>
        <taxon>Chordata</taxon>
        <taxon>Craniata</taxon>
        <taxon>Vertebrata</taxon>
        <taxon>Euteleostomi</taxon>
        <taxon>Lepidosauria</taxon>
        <taxon>Squamata</taxon>
        <taxon>Bifurcata</taxon>
        <taxon>Unidentata</taxon>
        <taxon>Episquamata</taxon>
        <taxon>Laterata</taxon>
        <taxon>Lacertibaenia</taxon>
        <taxon>Lacertidae</taxon>
        <taxon>Podarcis</taxon>
    </lineage>
</organism>
<feature type="compositionally biased region" description="Basic residues" evidence="1">
    <location>
        <begin position="193"/>
        <end position="203"/>
    </location>
</feature>
<reference evidence="2" key="1">
    <citation type="submission" date="2022-12" db="EMBL/GenBank/DDBJ databases">
        <authorList>
            <person name="Alioto T."/>
            <person name="Alioto T."/>
            <person name="Gomez Garrido J."/>
        </authorList>
    </citation>
    <scope>NUCLEOTIDE SEQUENCE</scope>
</reference>